<dbReference type="EMBL" id="CP095072">
    <property type="protein sequence ID" value="UOQ47034.1"/>
    <property type="molecule type" value="Genomic_DNA"/>
</dbReference>
<keyword evidence="2" id="KW-0378">Hydrolase</keyword>
<dbReference type="Gene3D" id="2.60.40.10">
    <property type="entry name" value="Immunoglobulins"/>
    <property type="match status" value="2"/>
</dbReference>
<protein>
    <recommendedName>
        <fullName evidence="10">Beta-galactosidase</fullName>
    </recommendedName>
</protein>
<dbReference type="InterPro" id="IPR017853">
    <property type="entry name" value="GH"/>
</dbReference>
<dbReference type="RefSeq" id="WP_244715761.1">
    <property type="nucleotide sequence ID" value="NZ_CP095072.1"/>
</dbReference>
<dbReference type="Gene3D" id="3.20.20.80">
    <property type="entry name" value="Glycosidases"/>
    <property type="match status" value="1"/>
</dbReference>
<evidence type="ECO:0000256" key="3">
    <source>
        <dbReference type="ARBA" id="ARBA00023295"/>
    </source>
</evidence>
<dbReference type="InterPro" id="IPR006103">
    <property type="entry name" value="Glyco_hydro_2_cat"/>
</dbReference>
<dbReference type="InterPro" id="IPR040605">
    <property type="entry name" value="Glyco_hydro2_dom5"/>
</dbReference>
<dbReference type="Pfam" id="PF02837">
    <property type="entry name" value="Glyco_hydro_2_N"/>
    <property type="match status" value="1"/>
</dbReference>
<organism evidence="8 9">
    <name type="scientific">Gracilibacillus caseinilyticus</name>
    <dbReference type="NCBI Taxonomy" id="2932256"/>
    <lineage>
        <taxon>Bacteria</taxon>
        <taxon>Bacillati</taxon>
        <taxon>Bacillota</taxon>
        <taxon>Bacilli</taxon>
        <taxon>Bacillales</taxon>
        <taxon>Bacillaceae</taxon>
        <taxon>Gracilibacillus</taxon>
    </lineage>
</organism>
<reference evidence="8 9" key="1">
    <citation type="submission" date="2022-04" db="EMBL/GenBank/DDBJ databases">
        <title>Gracilibacillus sp. isolated from saltern.</title>
        <authorList>
            <person name="Won M."/>
            <person name="Lee C.-M."/>
            <person name="Woen H.-Y."/>
            <person name="Kwon S.-W."/>
        </authorList>
    </citation>
    <scope>NUCLEOTIDE SEQUENCE [LARGE SCALE GENOMIC DNA]</scope>
    <source>
        <strain evidence="8 9">SSWR10-1</strain>
    </source>
</reference>
<evidence type="ECO:0008006" key="10">
    <source>
        <dbReference type="Google" id="ProtNLM"/>
    </source>
</evidence>
<evidence type="ECO:0000313" key="8">
    <source>
        <dbReference type="EMBL" id="UOQ47034.1"/>
    </source>
</evidence>
<dbReference type="InterPro" id="IPR006104">
    <property type="entry name" value="Glyco_hydro_2_N"/>
</dbReference>
<evidence type="ECO:0000259" key="6">
    <source>
        <dbReference type="Pfam" id="PF02837"/>
    </source>
</evidence>
<dbReference type="InterPro" id="IPR006102">
    <property type="entry name" value="Ig-like_GH2"/>
</dbReference>
<dbReference type="PANTHER" id="PTHR42732:SF1">
    <property type="entry name" value="BETA-MANNOSIDASE"/>
    <property type="match status" value="1"/>
</dbReference>
<gene>
    <name evidence="8" type="ORF">MUN88_13175</name>
</gene>
<dbReference type="InterPro" id="IPR051913">
    <property type="entry name" value="GH2_Domain-Containing"/>
</dbReference>
<dbReference type="PANTHER" id="PTHR42732">
    <property type="entry name" value="BETA-GALACTOSIDASE"/>
    <property type="match status" value="1"/>
</dbReference>
<accession>A0ABY4ERH5</accession>
<proteinExistence type="inferred from homology"/>
<feature type="domain" description="Glycoside hydrolase family 2 catalytic" evidence="5">
    <location>
        <begin position="400"/>
        <end position="531"/>
    </location>
</feature>
<dbReference type="Pfam" id="PF00703">
    <property type="entry name" value="Glyco_hydro_2"/>
    <property type="match status" value="1"/>
</dbReference>
<feature type="domain" description="Glycoside hydrolase family 2" evidence="7">
    <location>
        <begin position="818"/>
        <end position="923"/>
    </location>
</feature>
<evidence type="ECO:0000256" key="1">
    <source>
        <dbReference type="ARBA" id="ARBA00007401"/>
    </source>
</evidence>
<sequence>MRNNSHHFIDANQAKSEVYNFNYEWRFKLADCFPLQEALDTWKDKNGRCFYEKEYEEQDWQTVGVPHTYNDKDLFVSRIEDTGSGQKRTFAFYRKWFKLPEKHYNKKVMIEFEGIRQTCYLYVNGKMAGYYESGVAPFGFDLTPYIHDQKDNLIAIATDNTSSRNLDHFAAETPNNDGAIPGGFIASLQPDSISEDKRGVGYFWNANDFNPSIGGLTKNIRLHIKPTLHITLPIYSNLQTKGVYIYGSDFDIENKKAMIHVHAEIRNESERAEEVSLVSIIYDHSGKEVAKASSGCITVQQTKALTPYSPLSIVPSDAYKRTGRGYTPVPEDQVAPTDTDSVEITLIKSNTTGSDLRFWSPDDPYLYTVQTYLFCNGEVLDQVTNTTGFRKVSYDFETGLKINDQRVWLTGYAQRAANEWAAIGTAVDWLKDIDAQLIRESNANHIRFMHVAGSPADIRSFDRYGVVCTQPAGDKERENFGRQWDQRVELMRDVIIYFRNNPSILFWEAGNNSINAEHMREMRLLKEKLDPFGGRYMGCRTLNTDELLQEAEYVGTMLNRHAGRYQSEQMPVTETEYLREEAPRRVWDDFSPPDFDYDNLWLGPGGRKQVGADCHDLTSEDLALYAAKGYAEFFHDRIGGASGKNYYTAAAALCWTDSAQHGRQAASENARMSGRVDPVRIKKQNFDVFRTMQSPEATVHIVGHWNYPEENGSNYRYSVKEFDGTYWRKTGKFQYRNPRDKTVYVIGSYGIAKIELYINHQFLAVCDQPLDTFVFAFYHIDITQSGSITAVGYDYQGEQVTNDTVETVLEPTKIKLTAHTGNRGLLADGTDIAYVDVEVVDEHGRIHPLANDKIEFVLEGGGIFLGGYNSGRFNGYGKADSVIHQHHVYAECGSNRVFIRSTNQAGVVKLIAKMKGISDQTVEIISQAADRRALSLEYPQYETASVVQPSNQNYPFEAIAEADAVKYQEPDHIYCKVVVNGQEPNTYGILSIYEHGSVYSPILFILESMKKDFPHLFDYQYDEQNGILTIDSYGRTIVAEQGRTHLLVDGEENLLNGEPYKDSNGALIVEINAVISYIKDVISYYDEKASLFRINIPV</sequence>
<dbReference type="Gene3D" id="2.60.120.260">
    <property type="entry name" value="Galactose-binding domain-like"/>
    <property type="match status" value="1"/>
</dbReference>
<name>A0ABY4ERH5_9BACI</name>
<dbReference type="InterPro" id="IPR008979">
    <property type="entry name" value="Galactose-bd-like_sf"/>
</dbReference>
<dbReference type="Proteomes" id="UP000831782">
    <property type="component" value="Chromosome"/>
</dbReference>
<keyword evidence="3" id="KW-0326">Glycosidase</keyword>
<feature type="domain" description="Glycoside hydrolase family 2 immunoglobulin-like beta-sandwich" evidence="4">
    <location>
        <begin position="251"/>
        <end position="390"/>
    </location>
</feature>
<dbReference type="SUPFAM" id="SSF51445">
    <property type="entry name" value="(Trans)glycosidases"/>
    <property type="match status" value="1"/>
</dbReference>
<comment type="similarity">
    <text evidence="1">Belongs to the glycosyl hydrolase 2 family.</text>
</comment>
<feature type="domain" description="Glycosyl hydrolases family 2 sugar binding" evidence="6">
    <location>
        <begin position="23"/>
        <end position="156"/>
    </location>
</feature>
<keyword evidence="9" id="KW-1185">Reference proteome</keyword>
<evidence type="ECO:0000259" key="4">
    <source>
        <dbReference type="Pfam" id="PF00703"/>
    </source>
</evidence>
<dbReference type="SUPFAM" id="SSF49303">
    <property type="entry name" value="beta-Galactosidase/glucuronidase domain"/>
    <property type="match status" value="1"/>
</dbReference>
<dbReference type="Pfam" id="PF18565">
    <property type="entry name" value="Glyco_hydro2_C5"/>
    <property type="match status" value="1"/>
</dbReference>
<evidence type="ECO:0000259" key="7">
    <source>
        <dbReference type="Pfam" id="PF18565"/>
    </source>
</evidence>
<evidence type="ECO:0000259" key="5">
    <source>
        <dbReference type="Pfam" id="PF02836"/>
    </source>
</evidence>
<dbReference type="Pfam" id="PF02836">
    <property type="entry name" value="Glyco_hydro_2_C"/>
    <property type="match status" value="1"/>
</dbReference>
<evidence type="ECO:0000313" key="9">
    <source>
        <dbReference type="Proteomes" id="UP000831782"/>
    </source>
</evidence>
<dbReference type="InterPro" id="IPR013783">
    <property type="entry name" value="Ig-like_fold"/>
</dbReference>
<dbReference type="SUPFAM" id="SSF49785">
    <property type="entry name" value="Galactose-binding domain-like"/>
    <property type="match status" value="1"/>
</dbReference>
<dbReference type="InterPro" id="IPR036156">
    <property type="entry name" value="Beta-gal/glucu_dom_sf"/>
</dbReference>
<evidence type="ECO:0000256" key="2">
    <source>
        <dbReference type="ARBA" id="ARBA00022801"/>
    </source>
</evidence>